<proteinExistence type="predicted"/>
<feature type="transmembrane region" description="Helical" evidence="1">
    <location>
        <begin position="37"/>
        <end position="56"/>
    </location>
</feature>
<accession>A0AAV6Z3P5</accession>
<comment type="caution">
    <text evidence="2">The sequence shown here is derived from an EMBL/GenBank/DDBJ whole genome shotgun (WGS) entry which is preliminary data.</text>
</comment>
<name>A0AAV6Z3P5_ENGPU</name>
<keyword evidence="1" id="KW-0472">Membrane</keyword>
<gene>
    <name evidence="2" type="ORF">GDO81_026098</name>
</gene>
<keyword evidence="1" id="KW-1133">Transmembrane helix</keyword>
<protein>
    <submittedName>
        <fullName evidence="2">Uncharacterized protein</fullName>
    </submittedName>
</protein>
<keyword evidence="1" id="KW-0812">Transmembrane</keyword>
<keyword evidence="3" id="KW-1185">Reference proteome</keyword>
<dbReference type="AlphaFoldDB" id="A0AAV6Z3P5"/>
<feature type="transmembrane region" description="Helical" evidence="1">
    <location>
        <begin position="12"/>
        <end position="31"/>
    </location>
</feature>
<sequence>MALVGHHLSISLALLGYIFFPRLSLVVYLLLFCDFDGVLFLGLALVGFLLSLGLALMGHLLPLILALVGHLLSLVLALGQYLLSLILAPLGTVSLSPWLWWGTSTLCLTLVGHLLSLSRPGSGVVPPLSQPGSGVAPSLCWHGTAGVHLLSQAVSGGVPPPLLRL</sequence>
<evidence type="ECO:0000313" key="3">
    <source>
        <dbReference type="Proteomes" id="UP000824782"/>
    </source>
</evidence>
<evidence type="ECO:0000313" key="2">
    <source>
        <dbReference type="EMBL" id="KAG8542800.1"/>
    </source>
</evidence>
<reference evidence="2" key="1">
    <citation type="thesis" date="2020" institute="ProQuest LLC" country="789 East Eisenhower Parkway, Ann Arbor, MI, USA">
        <title>Comparative Genomics and Chromosome Evolution.</title>
        <authorList>
            <person name="Mudd A.B."/>
        </authorList>
    </citation>
    <scope>NUCLEOTIDE SEQUENCE</scope>
    <source>
        <strain evidence="2">237g6f4</strain>
        <tissue evidence="2">Blood</tissue>
    </source>
</reference>
<organism evidence="2 3">
    <name type="scientific">Engystomops pustulosus</name>
    <name type="common">Tungara frog</name>
    <name type="synonym">Physalaemus pustulosus</name>
    <dbReference type="NCBI Taxonomy" id="76066"/>
    <lineage>
        <taxon>Eukaryota</taxon>
        <taxon>Metazoa</taxon>
        <taxon>Chordata</taxon>
        <taxon>Craniata</taxon>
        <taxon>Vertebrata</taxon>
        <taxon>Euteleostomi</taxon>
        <taxon>Amphibia</taxon>
        <taxon>Batrachia</taxon>
        <taxon>Anura</taxon>
        <taxon>Neobatrachia</taxon>
        <taxon>Hyloidea</taxon>
        <taxon>Leptodactylidae</taxon>
        <taxon>Leiuperinae</taxon>
        <taxon>Engystomops</taxon>
    </lineage>
</organism>
<evidence type="ECO:0000256" key="1">
    <source>
        <dbReference type="SAM" id="Phobius"/>
    </source>
</evidence>
<feature type="transmembrane region" description="Helical" evidence="1">
    <location>
        <begin position="98"/>
        <end position="117"/>
    </location>
</feature>
<dbReference type="Proteomes" id="UP000824782">
    <property type="component" value="Unassembled WGS sequence"/>
</dbReference>
<dbReference type="EMBL" id="WNYA01004437">
    <property type="protein sequence ID" value="KAG8542800.1"/>
    <property type="molecule type" value="Genomic_DNA"/>
</dbReference>
<feature type="transmembrane region" description="Helical" evidence="1">
    <location>
        <begin position="63"/>
        <end position="86"/>
    </location>
</feature>